<dbReference type="InterPro" id="IPR038673">
    <property type="entry name" value="OprB_sf"/>
</dbReference>
<accession>A0ABM7VME0</accession>
<dbReference type="Gene3D" id="2.40.160.180">
    <property type="entry name" value="Carbohydrate-selective porin OprB"/>
    <property type="match status" value="1"/>
</dbReference>
<evidence type="ECO:0000256" key="1">
    <source>
        <dbReference type="ARBA" id="ARBA00008769"/>
    </source>
</evidence>
<evidence type="ECO:0008006" key="5">
    <source>
        <dbReference type="Google" id="ProtNLM"/>
    </source>
</evidence>
<proteinExistence type="inferred from homology"/>
<keyword evidence="2" id="KW-1133">Transmembrane helix</keyword>
<geneLocation type="plasmid" evidence="3 4">
    <name>pPP6</name>
</geneLocation>
<comment type="similarity">
    <text evidence="1">Belongs to the OprB family.</text>
</comment>
<name>A0ABM7VME0_9BACT</name>
<gene>
    <name evidence="3" type="ORF">PEPS_44290</name>
</gene>
<sequence length="422" mass="47987">MKLEKTKNQLYWLIIGAMIFLGVILSFVPLHAQNTDSLKVSSPSIHEAMENDLQEAFDHQQEWPKPTKNKGRMTNFQHWNYSKKKHAFLSYYGSSVQFGFNGSQQTHSLNHSLGLFYKGSWIESKNYKMKVHGWVEQNSLLAGVNTKQFGKDLGIFSQVNGFDATGHALSLEYLYVQNLFFDDRLDISIGKIDPLFSTLFTNYAGWDRMTFFSKTMTSNPVPPMGTGFGMLTEFHLSNHVSIGALAVNANEKSPIMEPHRFFSSNQPLFYQGFVRWNIPTKDNLYSSHVFTCYGFDRITSAEYHPMRNAYGWAYVGNQGLSKKSILTLKASAGNGMIQKYRAGYGVGFVHLSPFNRHGDQLGYSVVLNEGAGAYEGRFEAGVDAYYKMFVRPWFTASVNMQIIYGVNQKMNYVPGFRVMMTF</sequence>
<keyword evidence="3" id="KW-0614">Plasmid</keyword>
<dbReference type="RefSeq" id="WP_338399320.1">
    <property type="nucleotide sequence ID" value="NZ_AP025298.1"/>
</dbReference>
<evidence type="ECO:0000256" key="2">
    <source>
        <dbReference type="SAM" id="Phobius"/>
    </source>
</evidence>
<organism evidence="3 4">
    <name type="scientific">Persicobacter psychrovividus</name>
    <dbReference type="NCBI Taxonomy" id="387638"/>
    <lineage>
        <taxon>Bacteria</taxon>
        <taxon>Pseudomonadati</taxon>
        <taxon>Bacteroidota</taxon>
        <taxon>Cytophagia</taxon>
        <taxon>Cytophagales</taxon>
        <taxon>Persicobacteraceae</taxon>
        <taxon>Persicobacter</taxon>
    </lineage>
</organism>
<evidence type="ECO:0000313" key="3">
    <source>
        <dbReference type="EMBL" id="BDD02149.1"/>
    </source>
</evidence>
<keyword evidence="2" id="KW-0472">Membrane</keyword>
<dbReference type="EMBL" id="AP025298">
    <property type="protein sequence ID" value="BDD02149.1"/>
    <property type="molecule type" value="Genomic_DNA"/>
</dbReference>
<dbReference type="Proteomes" id="UP001354989">
    <property type="component" value="Plasmid pPP6"/>
</dbReference>
<keyword evidence="4" id="KW-1185">Reference proteome</keyword>
<reference evidence="3 4" key="1">
    <citation type="submission" date="2021-12" db="EMBL/GenBank/DDBJ databases">
        <title>Genome sequencing of bacteria with rrn-lacking chromosome and rrn-plasmid.</title>
        <authorList>
            <person name="Anda M."/>
            <person name="Iwasaki W."/>
        </authorList>
    </citation>
    <scope>NUCLEOTIDE SEQUENCE [LARGE SCALE GENOMIC DNA]</scope>
    <source>
        <strain evidence="3 4">NBRC 101262</strain>
        <plasmid evidence="3 4">pPP6</plasmid>
    </source>
</reference>
<feature type="transmembrane region" description="Helical" evidence="2">
    <location>
        <begin position="12"/>
        <end position="32"/>
    </location>
</feature>
<keyword evidence="2" id="KW-0812">Transmembrane</keyword>
<protein>
    <recommendedName>
        <fullName evidence="5">Porin</fullName>
    </recommendedName>
</protein>
<evidence type="ECO:0000313" key="4">
    <source>
        <dbReference type="Proteomes" id="UP001354989"/>
    </source>
</evidence>